<dbReference type="CDD" id="cd00093">
    <property type="entry name" value="HTH_XRE"/>
    <property type="match status" value="1"/>
</dbReference>
<dbReference type="Pfam" id="PF01381">
    <property type="entry name" value="HTH_3"/>
    <property type="match status" value="1"/>
</dbReference>
<dbReference type="Proteomes" id="UP000177040">
    <property type="component" value="Unassembled WGS sequence"/>
</dbReference>
<feature type="domain" description="HTH cro/C1-type" evidence="2">
    <location>
        <begin position="38"/>
        <end position="94"/>
    </location>
</feature>
<sequence>MTKKLTDFEKDLKRELKDPDFKKKFDGFGKQFEVAYQMVELRKQKKMSQNDLAKKIGTTQSNIARMETGKQNFSMAILLKMASAFKKELKINFV</sequence>
<dbReference type="AlphaFoldDB" id="A0A1F6N2Q2"/>
<comment type="caution">
    <text evidence="3">The sequence shown here is derived from an EMBL/GenBank/DDBJ whole genome shotgun (WGS) entry which is preliminary data.</text>
</comment>
<accession>A0A1F6N2Q2</accession>
<dbReference type="SMART" id="SM00530">
    <property type="entry name" value="HTH_XRE"/>
    <property type="match status" value="1"/>
</dbReference>
<evidence type="ECO:0000313" key="3">
    <source>
        <dbReference type="EMBL" id="OGH78187.1"/>
    </source>
</evidence>
<dbReference type="PANTHER" id="PTHR46558">
    <property type="entry name" value="TRACRIPTIONAL REGULATORY PROTEIN-RELATED-RELATED"/>
    <property type="match status" value="1"/>
</dbReference>
<keyword evidence="1" id="KW-0238">DNA-binding</keyword>
<reference evidence="3 4" key="1">
    <citation type="journal article" date="2016" name="Nat. Commun.">
        <title>Thousands of microbial genomes shed light on interconnected biogeochemical processes in an aquifer system.</title>
        <authorList>
            <person name="Anantharaman K."/>
            <person name="Brown C.T."/>
            <person name="Hug L.A."/>
            <person name="Sharon I."/>
            <person name="Castelle C.J."/>
            <person name="Probst A.J."/>
            <person name="Thomas B.C."/>
            <person name="Singh A."/>
            <person name="Wilkins M.J."/>
            <person name="Karaoz U."/>
            <person name="Brodie E.L."/>
            <person name="Williams K.H."/>
            <person name="Hubbard S.S."/>
            <person name="Banfield J.F."/>
        </authorList>
    </citation>
    <scope>NUCLEOTIDE SEQUENCE [LARGE SCALE GENOMIC DNA]</scope>
</reference>
<dbReference type="Gene3D" id="1.10.260.40">
    <property type="entry name" value="lambda repressor-like DNA-binding domains"/>
    <property type="match status" value="1"/>
</dbReference>
<dbReference type="GO" id="GO:0003677">
    <property type="term" value="F:DNA binding"/>
    <property type="evidence" value="ECO:0007669"/>
    <property type="project" value="UniProtKB-KW"/>
</dbReference>
<dbReference type="EMBL" id="MFQH01000016">
    <property type="protein sequence ID" value="OGH78187.1"/>
    <property type="molecule type" value="Genomic_DNA"/>
</dbReference>
<dbReference type="PROSITE" id="PS50943">
    <property type="entry name" value="HTH_CROC1"/>
    <property type="match status" value="1"/>
</dbReference>
<gene>
    <name evidence="3" type="ORF">A2983_00025</name>
</gene>
<proteinExistence type="predicted"/>
<evidence type="ECO:0000313" key="4">
    <source>
        <dbReference type="Proteomes" id="UP000177040"/>
    </source>
</evidence>
<dbReference type="InterPro" id="IPR010982">
    <property type="entry name" value="Lambda_DNA-bd_dom_sf"/>
</dbReference>
<evidence type="ECO:0000259" key="2">
    <source>
        <dbReference type="PROSITE" id="PS50943"/>
    </source>
</evidence>
<dbReference type="SUPFAM" id="SSF47413">
    <property type="entry name" value="lambda repressor-like DNA-binding domains"/>
    <property type="match status" value="1"/>
</dbReference>
<protein>
    <recommendedName>
        <fullName evidence="2">HTH cro/C1-type domain-containing protein</fullName>
    </recommendedName>
</protein>
<name>A0A1F6N2Q2_9BACT</name>
<organism evidence="3 4">
    <name type="scientific">Candidatus Magasanikbacteria bacterium RIFCSPLOWO2_01_FULL_40_15</name>
    <dbReference type="NCBI Taxonomy" id="1798686"/>
    <lineage>
        <taxon>Bacteria</taxon>
        <taxon>Candidatus Magasanikiibacteriota</taxon>
    </lineage>
</organism>
<evidence type="ECO:0000256" key="1">
    <source>
        <dbReference type="ARBA" id="ARBA00023125"/>
    </source>
</evidence>
<dbReference type="InterPro" id="IPR001387">
    <property type="entry name" value="Cro/C1-type_HTH"/>
</dbReference>
<dbReference type="PANTHER" id="PTHR46558:SF11">
    <property type="entry name" value="HTH-TYPE TRANSCRIPTIONAL REGULATOR XRE"/>
    <property type="match status" value="1"/>
</dbReference>